<dbReference type="OrthoDB" id="129343at2"/>
<dbReference type="InterPro" id="IPR037401">
    <property type="entry name" value="SnoaL-like"/>
</dbReference>
<organism evidence="2 3">
    <name type="scientific">Saccharothrix syringae</name>
    <name type="common">Nocardiopsis syringae</name>
    <dbReference type="NCBI Taxonomy" id="103733"/>
    <lineage>
        <taxon>Bacteria</taxon>
        <taxon>Bacillati</taxon>
        <taxon>Actinomycetota</taxon>
        <taxon>Actinomycetes</taxon>
        <taxon>Pseudonocardiales</taxon>
        <taxon>Pseudonocardiaceae</taxon>
        <taxon>Saccharothrix</taxon>
    </lineage>
</organism>
<proteinExistence type="predicted"/>
<dbReference type="KEGG" id="ssyi:EKG83_30800"/>
<reference evidence="3" key="1">
    <citation type="journal article" date="2021" name="Curr. Microbiol.">
        <title>Complete genome of nocamycin-producing strain Saccharothrix syringae NRRL B-16468 reveals the biosynthetic potential for secondary metabolites.</title>
        <authorList>
            <person name="Mo X."/>
            <person name="Yang S."/>
        </authorList>
    </citation>
    <scope>NUCLEOTIDE SEQUENCE [LARGE SCALE GENOMIC DNA]</scope>
    <source>
        <strain evidence="3">ATCC 51364 / DSM 43886 / JCM 6844 / KCTC 9398 / NBRC 14523 / NRRL B-16468 / INA 2240</strain>
    </source>
</reference>
<sequence>MTTREPGDLVRRMVECFNTRRFDEADALFAPDFFSHPLGTTGFEAGKRAWRTLVAHFPDYRIVVEDVLVDRDRVAVRSSVEGVPDRGVRPVLIEIFRVEDGRFAEAWGLGQGLPLDVL</sequence>
<dbReference type="RefSeq" id="WP_033432042.1">
    <property type="nucleotide sequence ID" value="NZ_CP034550.1"/>
</dbReference>
<evidence type="ECO:0000259" key="1">
    <source>
        <dbReference type="Pfam" id="PF12680"/>
    </source>
</evidence>
<dbReference type="Pfam" id="PF12680">
    <property type="entry name" value="SnoaL_2"/>
    <property type="match status" value="1"/>
</dbReference>
<dbReference type="Proteomes" id="UP000325787">
    <property type="component" value="Chromosome"/>
</dbReference>
<gene>
    <name evidence="2" type="ORF">EKG83_30800</name>
</gene>
<protein>
    <recommendedName>
        <fullName evidence="1">SnoaL-like domain-containing protein</fullName>
    </recommendedName>
</protein>
<accession>A0A5Q0H629</accession>
<dbReference type="Gene3D" id="3.10.450.50">
    <property type="match status" value="1"/>
</dbReference>
<feature type="domain" description="SnoaL-like" evidence="1">
    <location>
        <begin position="10"/>
        <end position="105"/>
    </location>
</feature>
<dbReference type="EMBL" id="CP034550">
    <property type="protein sequence ID" value="QFZ21192.1"/>
    <property type="molecule type" value="Genomic_DNA"/>
</dbReference>
<name>A0A5Q0H629_SACSY</name>
<evidence type="ECO:0000313" key="3">
    <source>
        <dbReference type="Proteomes" id="UP000325787"/>
    </source>
</evidence>
<dbReference type="AlphaFoldDB" id="A0A5Q0H629"/>
<keyword evidence="3" id="KW-1185">Reference proteome</keyword>
<dbReference type="InterPro" id="IPR032710">
    <property type="entry name" value="NTF2-like_dom_sf"/>
</dbReference>
<dbReference type="SUPFAM" id="SSF54427">
    <property type="entry name" value="NTF2-like"/>
    <property type="match status" value="1"/>
</dbReference>
<evidence type="ECO:0000313" key="2">
    <source>
        <dbReference type="EMBL" id="QFZ21192.1"/>
    </source>
</evidence>